<feature type="compositionally biased region" description="Basic and acidic residues" evidence="1">
    <location>
        <begin position="89"/>
        <end position="110"/>
    </location>
</feature>
<feature type="transmembrane region" description="Helical" evidence="2">
    <location>
        <begin position="230"/>
        <end position="250"/>
    </location>
</feature>
<protein>
    <submittedName>
        <fullName evidence="5">Uncharacterized protein MANES_09G118000</fullName>
    </submittedName>
</protein>
<keyword evidence="3" id="KW-0732">Signal</keyword>
<feature type="compositionally biased region" description="Low complexity" evidence="1">
    <location>
        <begin position="41"/>
        <end position="65"/>
    </location>
</feature>
<keyword evidence="2" id="KW-1133">Transmembrane helix</keyword>
<dbReference type="Pfam" id="PF24053">
    <property type="entry name" value="DUF7356"/>
    <property type="match status" value="1"/>
</dbReference>
<feature type="chain" id="PRO_5015150786" evidence="3">
    <location>
        <begin position="24"/>
        <end position="330"/>
    </location>
</feature>
<evidence type="ECO:0000259" key="4">
    <source>
        <dbReference type="Pfam" id="PF24053"/>
    </source>
</evidence>
<evidence type="ECO:0000256" key="3">
    <source>
        <dbReference type="SAM" id="SignalP"/>
    </source>
</evidence>
<reference evidence="5" key="1">
    <citation type="submission" date="2018-02" db="EMBL/GenBank/DDBJ databases">
        <title>Rhizophora mucronata_Transcriptome.</title>
        <authorList>
            <person name="Meera S.P."/>
            <person name="Sreeshan A."/>
            <person name="Augustine A."/>
        </authorList>
    </citation>
    <scope>NUCLEOTIDE SEQUENCE</scope>
    <source>
        <tissue evidence="5">Leaf</tissue>
    </source>
</reference>
<keyword evidence="2" id="KW-0812">Transmembrane</keyword>
<feature type="domain" description="DUF7356" evidence="4">
    <location>
        <begin position="113"/>
        <end position="209"/>
    </location>
</feature>
<name>A0A2P2K9U3_RHIMU</name>
<dbReference type="InterPro" id="IPR055780">
    <property type="entry name" value="DUF7356"/>
</dbReference>
<sequence length="330" mass="36102">MDRNGRLVGIILAILIFANVSDASFLSKLRQLAALNSARNSDVVSVPPSPSPDSLRSDSSSKNPKVPVPVPENKTSNNTVKQAPPPLSQKDDGKNGEADKKKKNKNKDQDLQPEVSKNCTGVPRRCVQKSWIACILNFETGSKELVILVENEGEGPLRVYLSAPNASDNPLVELPKKKSETITLKAGNHTGIILKAGNGECVLQLKPPVSQGNSYVRLPSFEKLMTPINGAYFMIFTVIVFGGTWACCLFRKQRRQDGIPYQELEMGVTESGMVNDVESADGWDQGWDDDWEEETAVKSPVAHNVVGNISANGLTSRSPNRDGWENNWDD</sequence>
<evidence type="ECO:0000256" key="2">
    <source>
        <dbReference type="SAM" id="Phobius"/>
    </source>
</evidence>
<feature type="region of interest" description="Disordered" evidence="1">
    <location>
        <begin position="37"/>
        <end position="118"/>
    </location>
</feature>
<accession>A0A2P2K9U3</accession>
<evidence type="ECO:0000313" key="5">
    <source>
        <dbReference type="EMBL" id="MBX02452.1"/>
    </source>
</evidence>
<keyword evidence="2" id="KW-0472">Membrane</keyword>
<organism evidence="5">
    <name type="scientific">Rhizophora mucronata</name>
    <name type="common">Asiatic mangrove</name>
    <dbReference type="NCBI Taxonomy" id="61149"/>
    <lineage>
        <taxon>Eukaryota</taxon>
        <taxon>Viridiplantae</taxon>
        <taxon>Streptophyta</taxon>
        <taxon>Embryophyta</taxon>
        <taxon>Tracheophyta</taxon>
        <taxon>Spermatophyta</taxon>
        <taxon>Magnoliopsida</taxon>
        <taxon>eudicotyledons</taxon>
        <taxon>Gunneridae</taxon>
        <taxon>Pentapetalae</taxon>
        <taxon>rosids</taxon>
        <taxon>fabids</taxon>
        <taxon>Malpighiales</taxon>
        <taxon>Rhizophoraceae</taxon>
        <taxon>Rhizophora</taxon>
    </lineage>
</organism>
<dbReference type="PANTHER" id="PTHR34200:SF2">
    <property type="entry name" value="TRANSMEMBRANE PROTEIN"/>
    <property type="match status" value="1"/>
</dbReference>
<evidence type="ECO:0000256" key="1">
    <source>
        <dbReference type="SAM" id="MobiDB-lite"/>
    </source>
</evidence>
<dbReference type="AlphaFoldDB" id="A0A2P2K9U3"/>
<dbReference type="PANTHER" id="PTHR34200">
    <property type="entry name" value="DENTIN SIALOPHOSPHOPROTEIN-LIKE ISOFORM X1"/>
    <property type="match status" value="1"/>
</dbReference>
<dbReference type="EMBL" id="GGEC01021968">
    <property type="protein sequence ID" value="MBX02452.1"/>
    <property type="molecule type" value="Transcribed_RNA"/>
</dbReference>
<proteinExistence type="predicted"/>
<feature type="signal peptide" evidence="3">
    <location>
        <begin position="1"/>
        <end position="23"/>
    </location>
</feature>